<reference evidence="2" key="1">
    <citation type="submission" date="2018-05" db="EMBL/GenBank/DDBJ databases">
        <authorList>
            <person name="Lanie J.A."/>
            <person name="Ng W.-L."/>
            <person name="Kazmierczak K.M."/>
            <person name="Andrzejewski T.M."/>
            <person name="Davidsen T.M."/>
            <person name="Wayne K.J."/>
            <person name="Tettelin H."/>
            <person name="Glass J.I."/>
            <person name="Rusch D."/>
            <person name="Podicherti R."/>
            <person name="Tsui H.-C.T."/>
            <person name="Winkler M.E."/>
        </authorList>
    </citation>
    <scope>NUCLEOTIDE SEQUENCE</scope>
</reference>
<evidence type="ECO:0000313" key="2">
    <source>
        <dbReference type="EMBL" id="SVD47520.1"/>
    </source>
</evidence>
<dbReference type="InterPro" id="IPR030392">
    <property type="entry name" value="S74_ICA"/>
</dbReference>
<evidence type="ECO:0000259" key="1">
    <source>
        <dbReference type="Pfam" id="PF13884"/>
    </source>
</evidence>
<protein>
    <recommendedName>
        <fullName evidence="1">Peptidase S74 domain-containing protein</fullName>
    </recommendedName>
</protein>
<feature type="domain" description="Peptidase S74" evidence="1">
    <location>
        <begin position="217"/>
        <end position="245"/>
    </location>
</feature>
<gene>
    <name evidence="2" type="ORF">METZ01_LOCUS400374</name>
</gene>
<dbReference type="Pfam" id="PF13884">
    <property type="entry name" value="Peptidase_S74"/>
    <property type="match status" value="1"/>
</dbReference>
<accession>A0A382VMC9</accession>
<sequence length="245" mass="25246">MAIRRTLAEFSDSIAGSDLASDIAISTSGAITTTGAFTSVGIDDNASGAVAITIDSDEKVGISETSPDHRLHITEAASDCTVYAETHGTGDTGFQMGQGVSGPNWKIGLDNDGGGGDGFSIAYHASANPSLTSQSLFMMNTAGNVGMGLTNASVASGIGKFIVLYNATNSGIAFANDSGNTWEIFKSSSTLYHYNGSHALTIAADGTLTASGTNDISDERLKENITTIPDALQKINALIGRTFTW</sequence>
<dbReference type="AlphaFoldDB" id="A0A382VMC9"/>
<feature type="non-terminal residue" evidence="2">
    <location>
        <position position="245"/>
    </location>
</feature>
<dbReference type="EMBL" id="UINC01153035">
    <property type="protein sequence ID" value="SVD47520.1"/>
    <property type="molecule type" value="Genomic_DNA"/>
</dbReference>
<organism evidence="2">
    <name type="scientific">marine metagenome</name>
    <dbReference type="NCBI Taxonomy" id="408172"/>
    <lineage>
        <taxon>unclassified sequences</taxon>
        <taxon>metagenomes</taxon>
        <taxon>ecological metagenomes</taxon>
    </lineage>
</organism>
<proteinExistence type="predicted"/>
<name>A0A382VMC9_9ZZZZ</name>